<dbReference type="GO" id="GO:0006777">
    <property type="term" value="P:Mo-molybdopterin cofactor biosynthetic process"/>
    <property type="evidence" value="ECO:0007669"/>
    <property type="project" value="UniProtKB-UniRule"/>
</dbReference>
<dbReference type="InterPro" id="IPR036425">
    <property type="entry name" value="MoaB/Mog-like_dom_sf"/>
</dbReference>
<evidence type="ECO:0000313" key="13">
    <source>
        <dbReference type="Proteomes" id="UP000727857"/>
    </source>
</evidence>
<feature type="non-terminal residue" evidence="12">
    <location>
        <position position="1"/>
    </location>
</feature>
<dbReference type="AlphaFoldDB" id="A0A940DGL3"/>
<protein>
    <recommendedName>
        <fullName evidence="6 10">Molybdopterin molybdenumtransferase</fullName>
        <ecNumber evidence="5 10">2.10.1.1</ecNumber>
    </recommendedName>
</protein>
<dbReference type="Pfam" id="PF12727">
    <property type="entry name" value="PBP_like"/>
    <property type="match status" value="1"/>
</dbReference>
<dbReference type="InterPro" id="IPR008284">
    <property type="entry name" value="MoCF_biosynth_CS"/>
</dbReference>
<sequence>LKEGRDFVYVNTGNPVPHEFDAVIMIEDVIDIGCGNVEIISPAGSWQHVRVKGESIVEGEMILPSKRRIRAEDLAAIYAGGNTEVEVYKAPVVGVITTGDEMVARPEDVGEGKLLESNSKLFSALIAECGGAAKVYPTVSDDRRFLREAVAKAVAECDIVIVNAGSSAGTKDYAREVIASLGEVYLHGLAAKPGKPTILGIVEGKPVVGIPGYPVSAYISFGLSVKPLINILTGSAAEEDEVTVSATLTRNAVSSLKHTEFVRVSLGRVNGKLVATPLERGAAQIMSLVKADGILVIDRYSEGYAGGSEVTVSLRKPLSLIEKNLVVIGSNDLVIDVIGEHIPLTSAHVGSMGGIAAMLKGECHIAPIHLLDAATGEYNIPAVKKYFPDEKMALIKGVGRTQGLMLPKGNPPGITSFEDAVKRRLRFANRQRGAGTRILTDYLLAGLGKDGSALKGYDKEFSTHLAVGMAVESGAADFGMGVGSAANTLGLDFIPVCDEEYDFLLSESSLDDERVKAFIEYLSSEDFRNKLKEFSDYTAPRTGEIVKC</sequence>
<dbReference type="InterPro" id="IPR036688">
    <property type="entry name" value="MoeA_C_domain_IV_sf"/>
</dbReference>
<dbReference type="PANTHER" id="PTHR10192">
    <property type="entry name" value="MOLYBDOPTERIN BIOSYNTHESIS PROTEIN"/>
    <property type="match status" value="1"/>
</dbReference>
<dbReference type="PANTHER" id="PTHR10192:SF16">
    <property type="entry name" value="MOLYBDOPTERIN MOLYBDENUMTRANSFERASE"/>
    <property type="match status" value="1"/>
</dbReference>
<dbReference type="Pfam" id="PF00994">
    <property type="entry name" value="MoCF_biosynth"/>
    <property type="match status" value="1"/>
</dbReference>
<dbReference type="Pfam" id="PF03454">
    <property type="entry name" value="MoeA_C"/>
    <property type="match status" value="1"/>
</dbReference>
<dbReference type="Gene3D" id="3.90.105.10">
    <property type="entry name" value="Molybdopterin biosynthesis moea protein, domain 2"/>
    <property type="match status" value="1"/>
</dbReference>
<dbReference type="InterPro" id="IPR001453">
    <property type="entry name" value="MoaB/Mog_dom"/>
</dbReference>
<evidence type="ECO:0000313" key="12">
    <source>
        <dbReference type="EMBL" id="MBO8424041.1"/>
    </source>
</evidence>
<dbReference type="GO" id="GO:0061599">
    <property type="term" value="F:molybdopterin molybdotransferase activity"/>
    <property type="evidence" value="ECO:0007669"/>
    <property type="project" value="UniProtKB-UniRule"/>
</dbReference>
<dbReference type="NCBIfam" id="TIGR00177">
    <property type="entry name" value="molyb_syn"/>
    <property type="match status" value="1"/>
</dbReference>
<evidence type="ECO:0000256" key="4">
    <source>
        <dbReference type="ARBA" id="ARBA00010763"/>
    </source>
</evidence>
<dbReference type="InterPro" id="IPR005110">
    <property type="entry name" value="MoeA_linker/N"/>
</dbReference>
<reference evidence="12" key="2">
    <citation type="journal article" date="2021" name="PeerJ">
        <title>Extensive microbial diversity within the chicken gut microbiome revealed by metagenomics and culture.</title>
        <authorList>
            <person name="Gilroy R."/>
            <person name="Ravi A."/>
            <person name="Getino M."/>
            <person name="Pursley I."/>
            <person name="Horton D.L."/>
            <person name="Alikhan N.F."/>
            <person name="Baker D."/>
            <person name="Gharbi K."/>
            <person name="Hall N."/>
            <person name="Watson M."/>
            <person name="Adriaenssens E.M."/>
            <person name="Foster-Nyarko E."/>
            <person name="Jarju S."/>
            <person name="Secka A."/>
            <person name="Antonio M."/>
            <person name="Oren A."/>
            <person name="Chaudhuri R.R."/>
            <person name="La Ragione R."/>
            <person name="Hildebrand F."/>
            <person name="Pallen M.J."/>
        </authorList>
    </citation>
    <scope>NUCLEOTIDE SEQUENCE</scope>
    <source>
        <strain evidence="12">517</strain>
    </source>
</reference>
<keyword evidence="7 10" id="KW-0500">Molybdenum</keyword>
<dbReference type="InterPro" id="IPR038987">
    <property type="entry name" value="MoeA-like"/>
</dbReference>
<reference evidence="12" key="1">
    <citation type="submission" date="2020-10" db="EMBL/GenBank/DDBJ databases">
        <authorList>
            <person name="Gilroy R."/>
        </authorList>
    </citation>
    <scope>NUCLEOTIDE SEQUENCE</scope>
    <source>
        <strain evidence="12">517</strain>
    </source>
</reference>
<evidence type="ECO:0000256" key="2">
    <source>
        <dbReference type="ARBA" id="ARBA00003487"/>
    </source>
</evidence>
<dbReference type="SUPFAM" id="SSF53850">
    <property type="entry name" value="Periplasmic binding protein-like II"/>
    <property type="match status" value="1"/>
</dbReference>
<comment type="function">
    <text evidence="1 10">Catalyzes the insertion of molybdate into adenylated molybdopterin with the concomitant release of AMP.</text>
</comment>
<comment type="catalytic activity">
    <reaction evidence="9">
        <text>adenylyl-molybdopterin + molybdate = Mo-molybdopterin + AMP + H(+)</text>
        <dbReference type="Rhea" id="RHEA:35047"/>
        <dbReference type="ChEBI" id="CHEBI:15378"/>
        <dbReference type="ChEBI" id="CHEBI:36264"/>
        <dbReference type="ChEBI" id="CHEBI:62727"/>
        <dbReference type="ChEBI" id="CHEBI:71302"/>
        <dbReference type="ChEBI" id="CHEBI:456215"/>
        <dbReference type="EC" id="2.10.1.1"/>
    </reaction>
</comment>
<dbReference type="SUPFAM" id="SSF53218">
    <property type="entry name" value="Molybdenum cofactor biosynthesis proteins"/>
    <property type="match status" value="1"/>
</dbReference>
<dbReference type="SUPFAM" id="SSF63882">
    <property type="entry name" value="MoeA N-terminal region -like"/>
    <property type="match status" value="1"/>
</dbReference>
<dbReference type="EMBL" id="JADINF010000080">
    <property type="protein sequence ID" value="MBO8424041.1"/>
    <property type="molecule type" value="Genomic_DNA"/>
</dbReference>
<dbReference type="Gene3D" id="2.40.340.10">
    <property type="entry name" value="MoeA, C-terminal, domain IV"/>
    <property type="match status" value="1"/>
</dbReference>
<dbReference type="EC" id="2.10.1.1" evidence="5 10"/>
<evidence type="ECO:0000256" key="3">
    <source>
        <dbReference type="ARBA" id="ARBA00005046"/>
    </source>
</evidence>
<dbReference type="CDD" id="cd00887">
    <property type="entry name" value="MoeA"/>
    <property type="match status" value="1"/>
</dbReference>
<dbReference type="SMART" id="SM00852">
    <property type="entry name" value="MoCF_biosynth"/>
    <property type="match status" value="1"/>
</dbReference>
<keyword evidence="10" id="KW-0479">Metal-binding</keyword>
<dbReference type="GO" id="GO:0046872">
    <property type="term" value="F:metal ion binding"/>
    <property type="evidence" value="ECO:0007669"/>
    <property type="project" value="UniProtKB-UniRule"/>
</dbReference>
<comment type="cofactor">
    <cofactor evidence="10">
        <name>Mg(2+)</name>
        <dbReference type="ChEBI" id="CHEBI:18420"/>
    </cofactor>
</comment>
<evidence type="ECO:0000256" key="6">
    <source>
        <dbReference type="ARBA" id="ARBA00021108"/>
    </source>
</evidence>
<comment type="pathway">
    <text evidence="3 10">Cofactor biosynthesis; molybdopterin biosynthesis.</text>
</comment>
<dbReference type="Gene3D" id="2.170.190.11">
    <property type="entry name" value="Molybdopterin biosynthesis moea protein, domain 3"/>
    <property type="match status" value="1"/>
</dbReference>
<organism evidence="12 13">
    <name type="scientific">Candidatus Stercoripulliclostridium pullicola</name>
    <dbReference type="NCBI Taxonomy" id="2840953"/>
    <lineage>
        <taxon>Bacteria</taxon>
        <taxon>Bacillati</taxon>
        <taxon>Bacillota</taxon>
        <taxon>Clostridia</taxon>
        <taxon>Eubacteriales</taxon>
        <taxon>Candidatus Stercoripulliclostridium</taxon>
    </lineage>
</organism>
<evidence type="ECO:0000256" key="8">
    <source>
        <dbReference type="ARBA" id="ARBA00023150"/>
    </source>
</evidence>
<dbReference type="Proteomes" id="UP000727857">
    <property type="component" value="Unassembled WGS sequence"/>
</dbReference>
<gene>
    <name evidence="12" type="ORF">IAB16_03385</name>
</gene>
<evidence type="ECO:0000256" key="9">
    <source>
        <dbReference type="ARBA" id="ARBA00047317"/>
    </source>
</evidence>
<dbReference type="InterPro" id="IPR024370">
    <property type="entry name" value="PBP_domain"/>
</dbReference>
<dbReference type="InterPro" id="IPR036135">
    <property type="entry name" value="MoeA_linker/N_sf"/>
</dbReference>
<evidence type="ECO:0000256" key="10">
    <source>
        <dbReference type="RuleBase" id="RU365090"/>
    </source>
</evidence>
<evidence type="ECO:0000256" key="5">
    <source>
        <dbReference type="ARBA" id="ARBA00013269"/>
    </source>
</evidence>
<comment type="caution">
    <text evidence="12">The sequence shown here is derived from an EMBL/GenBank/DDBJ whole genome shotgun (WGS) entry which is preliminary data.</text>
</comment>
<dbReference type="InterPro" id="IPR005111">
    <property type="entry name" value="MoeA_C_domain_IV"/>
</dbReference>
<comment type="similarity">
    <text evidence="4 10">Belongs to the MoeA family.</text>
</comment>
<evidence type="ECO:0000256" key="7">
    <source>
        <dbReference type="ARBA" id="ARBA00022505"/>
    </source>
</evidence>
<dbReference type="Gene3D" id="3.40.980.10">
    <property type="entry name" value="MoaB/Mog-like domain"/>
    <property type="match status" value="1"/>
</dbReference>
<evidence type="ECO:0000259" key="11">
    <source>
        <dbReference type="SMART" id="SM00852"/>
    </source>
</evidence>
<dbReference type="GO" id="GO:0005829">
    <property type="term" value="C:cytosol"/>
    <property type="evidence" value="ECO:0007669"/>
    <property type="project" value="TreeGrafter"/>
</dbReference>
<comment type="function">
    <text evidence="2">May be involved in the biosynthesis of molybdopterin.</text>
</comment>
<dbReference type="PROSITE" id="PS01079">
    <property type="entry name" value="MOCF_BIOSYNTHESIS_2"/>
    <property type="match status" value="1"/>
</dbReference>
<feature type="domain" description="MoaB/Mog" evidence="11">
    <location>
        <begin position="94"/>
        <end position="231"/>
    </location>
</feature>
<dbReference type="NCBIfam" id="NF011068">
    <property type="entry name" value="PRK14498.1"/>
    <property type="match status" value="1"/>
</dbReference>
<keyword evidence="8 10" id="KW-0501">Molybdenum cofactor biosynthesis</keyword>
<accession>A0A940DGL3</accession>
<dbReference type="Pfam" id="PF03453">
    <property type="entry name" value="MoeA_N"/>
    <property type="match status" value="1"/>
</dbReference>
<evidence type="ECO:0000256" key="1">
    <source>
        <dbReference type="ARBA" id="ARBA00002901"/>
    </source>
</evidence>
<name>A0A940DGL3_9FIRM</name>
<keyword evidence="10" id="KW-0460">Magnesium</keyword>
<proteinExistence type="inferred from homology"/>
<dbReference type="SUPFAM" id="SSF63867">
    <property type="entry name" value="MoeA C-terminal domain-like"/>
    <property type="match status" value="1"/>
</dbReference>
<keyword evidence="10" id="KW-0808">Transferase</keyword>